<evidence type="ECO:0000256" key="2">
    <source>
        <dbReference type="SAM" id="Phobius"/>
    </source>
</evidence>
<dbReference type="Pfam" id="PF06947">
    <property type="entry name" value="DUF1290"/>
    <property type="match status" value="1"/>
</dbReference>
<protein>
    <submittedName>
        <fullName evidence="3">Small basic protein</fullName>
    </submittedName>
</protein>
<feature type="transmembrane region" description="Helical" evidence="2">
    <location>
        <begin position="56"/>
        <end position="75"/>
    </location>
</feature>
<dbReference type="GO" id="GO:0005886">
    <property type="term" value="C:plasma membrane"/>
    <property type="evidence" value="ECO:0007669"/>
    <property type="project" value="UniProtKB-SubCell"/>
</dbReference>
<keyword evidence="4" id="KW-1185">Reference proteome</keyword>
<dbReference type="InterPro" id="IPR009709">
    <property type="entry name" value="DUF1290"/>
</dbReference>
<keyword evidence="1 2" id="KW-0472">Membrane</keyword>
<dbReference type="RefSeq" id="WP_148134509.1">
    <property type="nucleotide sequence ID" value="NZ_CP017634.1"/>
</dbReference>
<gene>
    <name evidence="3" type="ORF">DCMF_11175</name>
</gene>
<sequence length="121" mass="13112">MWFPIIGLIIGILLGSIFTVSVPVFYAKYMSVAVLAALDSLLGGFRGLLEDSFDGTILLSGFFTNALLAALLAYLGDHLGVDLYLAAVIAFGIRLFGNLGFIRRDLINRWRNKRGGGENSV</sequence>
<keyword evidence="1 2" id="KW-0812">Transmembrane</keyword>
<keyword evidence="1" id="KW-1003">Cell membrane</keyword>
<accession>A0A3G1KRY3</accession>
<keyword evidence="2" id="KW-1133">Transmembrane helix</keyword>
<feature type="transmembrane region" description="Helical" evidence="2">
    <location>
        <begin position="81"/>
        <end position="102"/>
    </location>
</feature>
<organism evidence="3 4">
    <name type="scientific">Formimonas warabiya</name>
    <dbReference type="NCBI Taxonomy" id="1761012"/>
    <lineage>
        <taxon>Bacteria</taxon>
        <taxon>Bacillati</taxon>
        <taxon>Bacillota</taxon>
        <taxon>Clostridia</taxon>
        <taxon>Eubacteriales</taxon>
        <taxon>Peptococcaceae</taxon>
        <taxon>Candidatus Formimonas</taxon>
    </lineage>
</organism>
<feature type="transmembrane region" description="Helical" evidence="2">
    <location>
        <begin position="29"/>
        <end position="49"/>
    </location>
</feature>
<evidence type="ECO:0000313" key="3">
    <source>
        <dbReference type="EMBL" id="ATW25253.1"/>
    </source>
</evidence>
<name>A0A3G1KRY3_FORW1</name>
<dbReference type="Proteomes" id="UP000323521">
    <property type="component" value="Chromosome"/>
</dbReference>
<dbReference type="OrthoDB" id="9812056at2"/>
<dbReference type="PIRSF" id="PIRSF018579">
    <property type="entry name" value="Sbp"/>
    <property type="match status" value="1"/>
</dbReference>
<evidence type="ECO:0000256" key="1">
    <source>
        <dbReference type="PIRNR" id="PIRNR018579"/>
    </source>
</evidence>
<evidence type="ECO:0000313" key="4">
    <source>
        <dbReference type="Proteomes" id="UP000323521"/>
    </source>
</evidence>
<dbReference type="AlphaFoldDB" id="A0A3G1KRY3"/>
<dbReference type="KEGG" id="fwa:DCMF_11175"/>
<proteinExistence type="inferred from homology"/>
<comment type="similarity">
    <text evidence="1">Belongs to the sbp family.</text>
</comment>
<dbReference type="EMBL" id="CP017634">
    <property type="protein sequence ID" value="ATW25253.1"/>
    <property type="molecule type" value="Genomic_DNA"/>
</dbReference>
<comment type="subcellular location">
    <subcellularLocation>
        <location evidence="1">Cell membrane</location>
        <topology evidence="1">Multi-pass membrane protein</topology>
    </subcellularLocation>
</comment>
<reference evidence="3 4" key="1">
    <citation type="submission" date="2016-10" db="EMBL/GenBank/DDBJ databases">
        <title>Complete Genome Sequence of Peptococcaceae strain DCMF.</title>
        <authorList>
            <person name="Edwards R.J."/>
            <person name="Holland S.I."/>
            <person name="Deshpande N.P."/>
            <person name="Wong Y.K."/>
            <person name="Ertan H."/>
            <person name="Manefield M."/>
            <person name="Russell T.L."/>
            <person name="Lee M.J."/>
        </authorList>
    </citation>
    <scope>NUCLEOTIDE SEQUENCE [LARGE SCALE GENOMIC DNA]</scope>
    <source>
        <strain evidence="3 4">DCMF</strain>
    </source>
</reference>